<dbReference type="PROSITE" id="PS50109">
    <property type="entry name" value="HIS_KIN"/>
    <property type="match status" value="1"/>
</dbReference>
<dbReference type="InterPro" id="IPR050398">
    <property type="entry name" value="HssS/ArlS-like"/>
</dbReference>
<feature type="coiled-coil region" evidence="14">
    <location>
        <begin position="264"/>
        <end position="291"/>
    </location>
</feature>
<dbReference type="STRING" id="153721.MYP_919"/>
<dbReference type="InterPro" id="IPR036097">
    <property type="entry name" value="HisK_dim/P_sf"/>
</dbReference>
<dbReference type="Gene3D" id="3.30.565.10">
    <property type="entry name" value="Histidine kinase-like ATPase, C-terminal domain"/>
    <property type="match status" value="1"/>
</dbReference>
<dbReference type="PROSITE" id="PS50885">
    <property type="entry name" value="HAMP"/>
    <property type="match status" value="1"/>
</dbReference>
<dbReference type="SMART" id="SM00304">
    <property type="entry name" value="HAMP"/>
    <property type="match status" value="1"/>
</dbReference>
<evidence type="ECO:0000256" key="2">
    <source>
        <dbReference type="ARBA" id="ARBA00004651"/>
    </source>
</evidence>
<dbReference type="Gene3D" id="6.10.340.10">
    <property type="match status" value="1"/>
</dbReference>
<protein>
    <recommendedName>
        <fullName evidence="3">histidine kinase</fullName>
        <ecNumber evidence="3">2.7.13.3</ecNumber>
    </recommendedName>
</protein>
<dbReference type="AlphaFoldDB" id="A0A098LB62"/>
<evidence type="ECO:0000256" key="13">
    <source>
        <dbReference type="ARBA" id="ARBA00023136"/>
    </source>
</evidence>
<keyword evidence="11 15" id="KW-1133">Transmembrane helix</keyword>
<evidence type="ECO:0000256" key="10">
    <source>
        <dbReference type="ARBA" id="ARBA00022840"/>
    </source>
</evidence>
<feature type="domain" description="Histidine kinase" evidence="16">
    <location>
        <begin position="238"/>
        <end position="453"/>
    </location>
</feature>
<feature type="domain" description="HAMP" evidence="17">
    <location>
        <begin position="177"/>
        <end position="230"/>
    </location>
</feature>
<dbReference type="PRINTS" id="PR00344">
    <property type="entry name" value="BCTRLSENSOR"/>
</dbReference>
<proteinExistence type="predicted"/>
<evidence type="ECO:0000256" key="7">
    <source>
        <dbReference type="ARBA" id="ARBA00022692"/>
    </source>
</evidence>
<evidence type="ECO:0000256" key="5">
    <source>
        <dbReference type="ARBA" id="ARBA00022553"/>
    </source>
</evidence>
<dbReference type="Gene3D" id="1.10.287.130">
    <property type="match status" value="1"/>
</dbReference>
<dbReference type="InterPro" id="IPR036890">
    <property type="entry name" value="HATPase_C_sf"/>
</dbReference>
<keyword evidence="9" id="KW-0418">Kinase</keyword>
<evidence type="ECO:0000313" key="18">
    <source>
        <dbReference type="EMBL" id="GAL83692.1"/>
    </source>
</evidence>
<dbReference type="SMART" id="SM00387">
    <property type="entry name" value="HATPase_c"/>
    <property type="match status" value="1"/>
</dbReference>
<dbReference type="FunFam" id="1.10.287.130:FF:000001">
    <property type="entry name" value="Two-component sensor histidine kinase"/>
    <property type="match status" value="1"/>
</dbReference>
<dbReference type="CDD" id="cd00082">
    <property type="entry name" value="HisKA"/>
    <property type="match status" value="1"/>
</dbReference>
<evidence type="ECO:0000256" key="9">
    <source>
        <dbReference type="ARBA" id="ARBA00022777"/>
    </source>
</evidence>
<evidence type="ECO:0000313" key="19">
    <source>
        <dbReference type="Proteomes" id="UP000030185"/>
    </source>
</evidence>
<evidence type="ECO:0000256" key="15">
    <source>
        <dbReference type="SAM" id="Phobius"/>
    </source>
</evidence>
<keyword evidence="14" id="KW-0175">Coiled coil</keyword>
<keyword evidence="13 15" id="KW-0472">Membrane</keyword>
<dbReference type="CDD" id="cd06225">
    <property type="entry name" value="HAMP"/>
    <property type="match status" value="1"/>
</dbReference>
<comment type="catalytic activity">
    <reaction evidence="1">
        <text>ATP + protein L-histidine = ADP + protein N-phospho-L-histidine.</text>
        <dbReference type="EC" id="2.7.13.3"/>
    </reaction>
</comment>
<feature type="transmembrane region" description="Helical" evidence="15">
    <location>
        <begin position="7"/>
        <end position="29"/>
    </location>
</feature>
<organism evidence="18 19">
    <name type="scientific">Sporocytophaga myxococcoides</name>
    <dbReference type="NCBI Taxonomy" id="153721"/>
    <lineage>
        <taxon>Bacteria</taxon>
        <taxon>Pseudomonadati</taxon>
        <taxon>Bacteroidota</taxon>
        <taxon>Cytophagia</taxon>
        <taxon>Cytophagales</taxon>
        <taxon>Cytophagaceae</taxon>
        <taxon>Sporocytophaga</taxon>
    </lineage>
</organism>
<evidence type="ECO:0000256" key="6">
    <source>
        <dbReference type="ARBA" id="ARBA00022679"/>
    </source>
</evidence>
<dbReference type="SUPFAM" id="SSF55874">
    <property type="entry name" value="ATPase domain of HSP90 chaperone/DNA topoisomerase II/histidine kinase"/>
    <property type="match status" value="1"/>
</dbReference>
<dbReference type="SMART" id="SM00388">
    <property type="entry name" value="HisKA"/>
    <property type="match status" value="1"/>
</dbReference>
<accession>A0A098LB62</accession>
<dbReference type="Pfam" id="PF00672">
    <property type="entry name" value="HAMP"/>
    <property type="match status" value="1"/>
</dbReference>
<evidence type="ECO:0000256" key="4">
    <source>
        <dbReference type="ARBA" id="ARBA00022475"/>
    </source>
</evidence>
<feature type="transmembrane region" description="Helical" evidence="15">
    <location>
        <begin position="155"/>
        <end position="176"/>
    </location>
</feature>
<dbReference type="InterPro" id="IPR003660">
    <property type="entry name" value="HAMP_dom"/>
</dbReference>
<dbReference type="RefSeq" id="WP_045459319.1">
    <property type="nucleotide sequence ID" value="NZ_BBLT01000002.1"/>
</dbReference>
<dbReference type="InterPro" id="IPR003594">
    <property type="entry name" value="HATPase_dom"/>
</dbReference>
<keyword evidence="4" id="KW-1003">Cell membrane</keyword>
<dbReference type="GO" id="GO:0005886">
    <property type="term" value="C:plasma membrane"/>
    <property type="evidence" value="ECO:0007669"/>
    <property type="project" value="UniProtKB-SubCell"/>
</dbReference>
<evidence type="ECO:0000256" key="3">
    <source>
        <dbReference type="ARBA" id="ARBA00012438"/>
    </source>
</evidence>
<keyword evidence="8" id="KW-0547">Nucleotide-binding</keyword>
<dbReference type="Pfam" id="PF02518">
    <property type="entry name" value="HATPase_c"/>
    <property type="match status" value="1"/>
</dbReference>
<dbReference type="EMBL" id="BBLT01000002">
    <property type="protein sequence ID" value="GAL83692.1"/>
    <property type="molecule type" value="Genomic_DNA"/>
</dbReference>
<dbReference type="PANTHER" id="PTHR45528">
    <property type="entry name" value="SENSOR HISTIDINE KINASE CPXA"/>
    <property type="match status" value="1"/>
</dbReference>
<name>A0A098LB62_9BACT</name>
<dbReference type="GO" id="GO:0005524">
    <property type="term" value="F:ATP binding"/>
    <property type="evidence" value="ECO:0007669"/>
    <property type="project" value="UniProtKB-KW"/>
</dbReference>
<dbReference type="EC" id="2.7.13.3" evidence="3"/>
<evidence type="ECO:0000256" key="12">
    <source>
        <dbReference type="ARBA" id="ARBA00023012"/>
    </source>
</evidence>
<dbReference type="InterPro" id="IPR005467">
    <property type="entry name" value="His_kinase_dom"/>
</dbReference>
<keyword evidence="6" id="KW-0808">Transferase</keyword>
<keyword evidence="19" id="KW-1185">Reference proteome</keyword>
<evidence type="ECO:0000256" key="14">
    <source>
        <dbReference type="SAM" id="Coils"/>
    </source>
</evidence>
<evidence type="ECO:0000256" key="11">
    <source>
        <dbReference type="ARBA" id="ARBA00022989"/>
    </source>
</evidence>
<dbReference type="InterPro" id="IPR003661">
    <property type="entry name" value="HisK_dim/P_dom"/>
</dbReference>
<dbReference type="GO" id="GO:0000155">
    <property type="term" value="F:phosphorelay sensor kinase activity"/>
    <property type="evidence" value="ECO:0007669"/>
    <property type="project" value="InterPro"/>
</dbReference>
<evidence type="ECO:0000259" key="16">
    <source>
        <dbReference type="PROSITE" id="PS50109"/>
    </source>
</evidence>
<comment type="subcellular location">
    <subcellularLocation>
        <location evidence="2">Cell membrane</location>
        <topology evidence="2">Multi-pass membrane protein</topology>
    </subcellularLocation>
</comment>
<dbReference type="SUPFAM" id="SSF158472">
    <property type="entry name" value="HAMP domain-like"/>
    <property type="match status" value="1"/>
</dbReference>
<dbReference type="InterPro" id="IPR004358">
    <property type="entry name" value="Sig_transdc_His_kin-like_C"/>
</dbReference>
<evidence type="ECO:0000256" key="8">
    <source>
        <dbReference type="ARBA" id="ARBA00022741"/>
    </source>
</evidence>
<evidence type="ECO:0000256" key="1">
    <source>
        <dbReference type="ARBA" id="ARBA00000085"/>
    </source>
</evidence>
<dbReference type="Proteomes" id="UP000030185">
    <property type="component" value="Unassembled WGS sequence"/>
</dbReference>
<keyword evidence="7 15" id="KW-0812">Transmembrane</keyword>
<dbReference type="Pfam" id="PF00512">
    <property type="entry name" value="HisKA"/>
    <property type="match status" value="1"/>
</dbReference>
<dbReference type="SUPFAM" id="SSF47384">
    <property type="entry name" value="Homodimeric domain of signal transducing histidine kinase"/>
    <property type="match status" value="1"/>
</dbReference>
<reference evidence="18 19" key="1">
    <citation type="submission" date="2014-09" db="EMBL/GenBank/DDBJ databases">
        <title>Sporocytophaga myxococcoides PG-01 genome sequencing.</title>
        <authorList>
            <person name="Liu L."/>
            <person name="Gao P.J."/>
            <person name="Chen G.J."/>
            <person name="Wang L.S."/>
        </authorList>
    </citation>
    <scope>NUCLEOTIDE SEQUENCE [LARGE SCALE GENOMIC DNA]</scope>
    <source>
        <strain evidence="18 19">PG-01</strain>
    </source>
</reference>
<sequence length="454" mass="51605">MKIRSKLTLKFTGIVALVLLIFSIAVFYLSEINRYNVFEDRLEERALNTARMYLEVDEIDERLLKILRRNHLKSLPSEFVRIYDKNYNPVFLDDTINYPLDKNWLSKIQEEGSLSYEDGIRQIVGVFYSDNQGDFFIVASAIDWYGHKKLKNLEVVLTVGYFISLIIVYFLGQIFAREALKPIQKVVSQVQKISASSLHLRVDEGNGKDEISDLAITFNTMFTRIETAFDLQKTFVSNASHELRTPLTTITGEISVALMKDRTVEEYKEILKSSLEEAKELTKLINDLLELAQTGIDTNSVLMGNLDLSETIRKATDEVLRRNPDAALCLNMAKTYPNGPVVFGNEKLLLTCFLNIIGNALKFSEGKEVVIDFSFNDHEASIAITDKGFGISEEELKNIFVPFYRAERSGSLQGHGIGLPLTKKIVNIHRGRIEVQSIPDRGTTFNIFFPVLFI</sequence>
<evidence type="ECO:0000259" key="17">
    <source>
        <dbReference type="PROSITE" id="PS50885"/>
    </source>
</evidence>
<gene>
    <name evidence="18" type="ORF">MYP_919</name>
</gene>
<comment type="caution">
    <text evidence="18">The sequence shown here is derived from an EMBL/GenBank/DDBJ whole genome shotgun (WGS) entry which is preliminary data.</text>
</comment>
<dbReference type="PANTHER" id="PTHR45528:SF1">
    <property type="entry name" value="SENSOR HISTIDINE KINASE CPXA"/>
    <property type="match status" value="1"/>
</dbReference>
<keyword evidence="12" id="KW-0902">Two-component regulatory system</keyword>
<dbReference type="eggNOG" id="COG2205">
    <property type="taxonomic scope" value="Bacteria"/>
</dbReference>
<keyword evidence="10" id="KW-0067">ATP-binding</keyword>
<keyword evidence="5" id="KW-0597">Phosphoprotein</keyword>
<dbReference type="OrthoDB" id="594725at2"/>